<dbReference type="EMBL" id="JAVDRF010000004">
    <property type="protein sequence ID" value="MDR6536548.1"/>
    <property type="molecule type" value="Genomic_DNA"/>
</dbReference>
<evidence type="ECO:0000313" key="3">
    <source>
        <dbReference type="EMBL" id="MDR6536548.1"/>
    </source>
</evidence>
<accession>A0ABU1NDX2</accession>
<dbReference type="RefSeq" id="WP_309901662.1">
    <property type="nucleotide sequence ID" value="NZ_JAVDRF010000004.1"/>
</dbReference>
<dbReference type="InterPro" id="IPR046847">
    <property type="entry name" value="Xre-like_HTH"/>
</dbReference>
<name>A0ABU1NDX2_9BURK</name>
<evidence type="ECO:0000313" key="4">
    <source>
        <dbReference type="Proteomes" id="UP001184230"/>
    </source>
</evidence>
<organism evidence="3 4">
    <name type="scientific">Variovorax soli</name>
    <dbReference type="NCBI Taxonomy" id="376815"/>
    <lineage>
        <taxon>Bacteria</taxon>
        <taxon>Pseudomonadati</taxon>
        <taxon>Pseudomonadota</taxon>
        <taxon>Betaproteobacteria</taxon>
        <taxon>Burkholderiales</taxon>
        <taxon>Comamonadaceae</taxon>
        <taxon>Variovorax</taxon>
    </lineage>
</organism>
<evidence type="ECO:0008006" key="5">
    <source>
        <dbReference type="Google" id="ProtNLM"/>
    </source>
</evidence>
<feature type="domain" description="Antitoxin Xre/MbcA/ParS-like toxin-binding" evidence="1">
    <location>
        <begin position="84"/>
        <end position="132"/>
    </location>
</feature>
<reference evidence="3 4" key="1">
    <citation type="submission" date="2023-07" db="EMBL/GenBank/DDBJ databases">
        <title>Sorghum-associated microbial communities from plants grown in Nebraska, USA.</title>
        <authorList>
            <person name="Schachtman D."/>
        </authorList>
    </citation>
    <scope>NUCLEOTIDE SEQUENCE [LARGE SCALE GENOMIC DNA]</scope>
    <source>
        <strain evidence="3 4">DS1781</strain>
    </source>
</reference>
<dbReference type="Pfam" id="PF09722">
    <property type="entry name" value="Xre_MbcA_ParS_C"/>
    <property type="match status" value="1"/>
</dbReference>
<dbReference type="Proteomes" id="UP001184230">
    <property type="component" value="Unassembled WGS sequence"/>
</dbReference>
<evidence type="ECO:0000259" key="2">
    <source>
        <dbReference type="Pfam" id="PF20432"/>
    </source>
</evidence>
<protein>
    <recommendedName>
        <fullName evidence="5">DUF2384 domain-containing protein</fullName>
    </recommendedName>
</protein>
<sequence>MRKRTEIMAHPKQAAPQNSASAAAVLTKATIRAAELLGLNNAALARVVGLSESQISRLSKGEKMLEVGTKPAELATLLVRVYRSLDALVGNDDRHRKAWMTSFNRAFNEVPRDAIQKVDGLVRVVSYLDGARALV</sequence>
<comment type="caution">
    <text evidence="3">The sequence shown here is derived from an EMBL/GenBank/DDBJ whole genome shotgun (WGS) entry which is preliminary data.</text>
</comment>
<proteinExistence type="predicted"/>
<dbReference type="InterPro" id="IPR024467">
    <property type="entry name" value="Xre/MbcA/ParS-like_toxin-bd"/>
</dbReference>
<keyword evidence="4" id="KW-1185">Reference proteome</keyword>
<gene>
    <name evidence="3" type="ORF">J2739_002321</name>
</gene>
<evidence type="ECO:0000259" key="1">
    <source>
        <dbReference type="Pfam" id="PF09722"/>
    </source>
</evidence>
<dbReference type="Pfam" id="PF20432">
    <property type="entry name" value="Xre-like-HTH"/>
    <property type="match status" value="1"/>
</dbReference>
<feature type="domain" description="Antitoxin Xre-like helix-turn-helix" evidence="2">
    <location>
        <begin position="18"/>
        <end position="80"/>
    </location>
</feature>